<evidence type="ECO:0000313" key="8">
    <source>
        <dbReference type="Proteomes" id="UP000254762"/>
    </source>
</evidence>
<dbReference type="GO" id="GO:0015212">
    <property type="term" value="F:cytidine transmembrane transporter activity"/>
    <property type="evidence" value="ECO:0007669"/>
    <property type="project" value="TreeGrafter"/>
</dbReference>
<evidence type="ECO:0000256" key="1">
    <source>
        <dbReference type="ARBA" id="ARBA00004651"/>
    </source>
</evidence>
<dbReference type="AlphaFoldDB" id="A0A379SW88"/>
<keyword evidence="5" id="KW-1133">Transmembrane helix</keyword>
<dbReference type="Pfam" id="PF03825">
    <property type="entry name" value="Nuc_H_symport"/>
    <property type="match status" value="1"/>
</dbReference>
<name>A0A379SW88_SALER</name>
<dbReference type="PANTHER" id="PTHR23522:SF4">
    <property type="entry name" value="NUCLEOSIDE PERMEASE NUPG-RELATED"/>
    <property type="match status" value="1"/>
</dbReference>
<evidence type="ECO:0000256" key="3">
    <source>
        <dbReference type="ARBA" id="ARBA00022475"/>
    </source>
</evidence>
<dbReference type="GO" id="GO:0005886">
    <property type="term" value="C:plasma membrane"/>
    <property type="evidence" value="ECO:0007669"/>
    <property type="project" value="UniProtKB-SubCell"/>
</dbReference>
<keyword evidence="2" id="KW-0813">Transport</keyword>
<organism evidence="7 8">
    <name type="scientific">Salmonella enterica subsp. arizonae</name>
    <dbReference type="NCBI Taxonomy" id="59203"/>
    <lineage>
        <taxon>Bacteria</taxon>
        <taxon>Pseudomonadati</taxon>
        <taxon>Pseudomonadota</taxon>
        <taxon>Gammaproteobacteria</taxon>
        <taxon>Enterobacterales</taxon>
        <taxon>Enterobacteriaceae</taxon>
        <taxon>Salmonella</taxon>
    </lineage>
</organism>
<evidence type="ECO:0000256" key="5">
    <source>
        <dbReference type="ARBA" id="ARBA00022989"/>
    </source>
</evidence>
<protein>
    <submittedName>
        <fullName evidence="7">Nucleoside transporter</fullName>
    </submittedName>
</protein>
<dbReference type="Proteomes" id="UP000254762">
    <property type="component" value="Unassembled WGS sequence"/>
</dbReference>
<proteinExistence type="predicted"/>
<sequence length="116" mass="12433">MKIGWFYACTFIAAILSPIRVGSVTDRFFSAQKVLGAAFFTQRFGIKNMLLVGLITAAIRYGFFVYGGAETYFTYALPFHGILLHGVRSARATTMLGGVLAGLASGWSPADAVLLG</sequence>
<evidence type="ECO:0000256" key="4">
    <source>
        <dbReference type="ARBA" id="ARBA00022692"/>
    </source>
</evidence>
<dbReference type="GO" id="GO:0015213">
    <property type="term" value="F:uridine transmembrane transporter activity"/>
    <property type="evidence" value="ECO:0007669"/>
    <property type="project" value="TreeGrafter"/>
</dbReference>
<evidence type="ECO:0000256" key="2">
    <source>
        <dbReference type="ARBA" id="ARBA00022448"/>
    </source>
</evidence>
<dbReference type="PANTHER" id="PTHR23522">
    <property type="entry name" value="BLL5896 PROTEIN"/>
    <property type="match status" value="1"/>
</dbReference>
<gene>
    <name evidence="7" type="primary">yegT</name>
    <name evidence="7" type="ORF">NCTC7304_01942</name>
</gene>
<accession>A0A379SW88</accession>
<dbReference type="EMBL" id="UGXD01000002">
    <property type="protein sequence ID" value="SUG32510.1"/>
    <property type="molecule type" value="Genomic_DNA"/>
</dbReference>
<comment type="subcellular location">
    <subcellularLocation>
        <location evidence="1">Cell membrane</location>
        <topology evidence="1">Multi-pass membrane protein</topology>
    </subcellularLocation>
</comment>
<keyword evidence="6" id="KW-0472">Membrane</keyword>
<keyword evidence="3" id="KW-1003">Cell membrane</keyword>
<dbReference type="InterPro" id="IPR004740">
    <property type="entry name" value="Nuc_H_symport"/>
</dbReference>
<keyword evidence="4" id="KW-0812">Transmembrane</keyword>
<evidence type="ECO:0000313" key="7">
    <source>
        <dbReference type="EMBL" id="SUG32510.1"/>
    </source>
</evidence>
<reference evidence="7 8" key="1">
    <citation type="submission" date="2018-06" db="EMBL/GenBank/DDBJ databases">
        <authorList>
            <consortium name="Pathogen Informatics"/>
            <person name="Doyle S."/>
        </authorList>
    </citation>
    <scope>NUCLEOTIDE SEQUENCE [LARGE SCALE GENOMIC DNA]</scope>
    <source>
        <strain evidence="7 8">NCTC7304</strain>
    </source>
</reference>
<evidence type="ECO:0000256" key="6">
    <source>
        <dbReference type="ARBA" id="ARBA00023136"/>
    </source>
</evidence>